<dbReference type="RefSeq" id="XP_060300898.1">
    <property type="nucleotide sequence ID" value="XM_060441355.1"/>
</dbReference>
<sequence length="139" mass="15099">MNETMRLSPIPPYFPQSLVGLVSALVVFIQKRQARLSIVNIWTTLARLLVLYLIDSLATRTLTLSEGREINVQGQPSAGATATGNGHGKLPLPTGRLGTYLPMRRWLLVLRPGPGSTPRSRLDVEAAGLARLHSFSSSP</sequence>
<feature type="transmembrane region" description="Helical" evidence="1">
    <location>
        <begin position="12"/>
        <end position="29"/>
    </location>
</feature>
<comment type="caution">
    <text evidence="2">The sequence shown here is derived from an EMBL/GenBank/DDBJ whole genome shotgun (WGS) entry which is preliminary data.</text>
</comment>
<evidence type="ECO:0000313" key="3">
    <source>
        <dbReference type="Proteomes" id="UP001172101"/>
    </source>
</evidence>
<keyword evidence="3" id="KW-1185">Reference proteome</keyword>
<evidence type="ECO:0000256" key="1">
    <source>
        <dbReference type="SAM" id="Phobius"/>
    </source>
</evidence>
<reference evidence="2" key="1">
    <citation type="submission" date="2023-06" db="EMBL/GenBank/DDBJ databases">
        <title>Genome-scale phylogeny and comparative genomics of the fungal order Sordariales.</title>
        <authorList>
            <consortium name="Lawrence Berkeley National Laboratory"/>
            <person name="Hensen N."/>
            <person name="Bonometti L."/>
            <person name="Westerberg I."/>
            <person name="Brannstrom I.O."/>
            <person name="Guillou S."/>
            <person name="Cros-Aarteil S."/>
            <person name="Calhoun S."/>
            <person name="Haridas S."/>
            <person name="Kuo A."/>
            <person name="Mondo S."/>
            <person name="Pangilinan J."/>
            <person name="Riley R."/>
            <person name="LaButti K."/>
            <person name="Andreopoulos B."/>
            <person name="Lipzen A."/>
            <person name="Chen C."/>
            <person name="Yanf M."/>
            <person name="Daum C."/>
            <person name="Ng V."/>
            <person name="Clum A."/>
            <person name="Steindorff A."/>
            <person name="Ohm R."/>
            <person name="Martin F."/>
            <person name="Silar P."/>
            <person name="Natvig D."/>
            <person name="Lalanne C."/>
            <person name="Gautier V."/>
            <person name="Ament-velasquez S.L."/>
            <person name="Kruys A."/>
            <person name="Hutchinson M.I."/>
            <person name="Powell A.J."/>
            <person name="Barry K."/>
            <person name="Miller A.N."/>
            <person name="Grigoriev I.V."/>
            <person name="Debuchy R."/>
            <person name="Gladieux P."/>
            <person name="Thoren M.H."/>
            <person name="Johannesson H."/>
        </authorList>
    </citation>
    <scope>NUCLEOTIDE SEQUENCE</scope>
    <source>
        <strain evidence="2">SMH2392-1A</strain>
    </source>
</reference>
<keyword evidence="1" id="KW-0472">Membrane</keyword>
<dbReference type="Proteomes" id="UP001172101">
    <property type="component" value="Unassembled WGS sequence"/>
</dbReference>
<keyword evidence="1" id="KW-1133">Transmembrane helix</keyword>
<keyword evidence="1" id="KW-0812">Transmembrane</keyword>
<feature type="transmembrane region" description="Helical" evidence="1">
    <location>
        <begin position="36"/>
        <end position="54"/>
    </location>
</feature>
<organism evidence="2 3">
    <name type="scientific">Lasiosphaeria miniovina</name>
    <dbReference type="NCBI Taxonomy" id="1954250"/>
    <lineage>
        <taxon>Eukaryota</taxon>
        <taxon>Fungi</taxon>
        <taxon>Dikarya</taxon>
        <taxon>Ascomycota</taxon>
        <taxon>Pezizomycotina</taxon>
        <taxon>Sordariomycetes</taxon>
        <taxon>Sordariomycetidae</taxon>
        <taxon>Sordariales</taxon>
        <taxon>Lasiosphaeriaceae</taxon>
        <taxon>Lasiosphaeria</taxon>
    </lineage>
</organism>
<dbReference type="AlphaFoldDB" id="A0AA40EA79"/>
<dbReference type="GeneID" id="85324625"/>
<evidence type="ECO:0000313" key="2">
    <source>
        <dbReference type="EMBL" id="KAK0728043.1"/>
    </source>
</evidence>
<protein>
    <submittedName>
        <fullName evidence="2">Uncharacterized protein</fullName>
    </submittedName>
</protein>
<proteinExistence type="predicted"/>
<accession>A0AA40EA79</accession>
<dbReference type="EMBL" id="JAUIRO010000002">
    <property type="protein sequence ID" value="KAK0728043.1"/>
    <property type="molecule type" value="Genomic_DNA"/>
</dbReference>
<name>A0AA40EA79_9PEZI</name>
<gene>
    <name evidence="2" type="ORF">B0T26DRAFT_696609</name>
</gene>